<dbReference type="InterPro" id="IPR021953">
    <property type="entry name" value="DUF3570"/>
</dbReference>
<proteinExistence type="predicted"/>
<dbReference type="Proteomes" id="UP000590442">
    <property type="component" value="Unassembled WGS sequence"/>
</dbReference>
<dbReference type="RefSeq" id="WP_245201484.1">
    <property type="nucleotide sequence ID" value="NZ_JAATJJ010000002.1"/>
</dbReference>
<keyword evidence="3" id="KW-1185">Reference proteome</keyword>
<dbReference type="Pfam" id="PF12094">
    <property type="entry name" value="DUF3570"/>
    <property type="match status" value="1"/>
</dbReference>
<evidence type="ECO:0000256" key="1">
    <source>
        <dbReference type="SAM" id="SignalP"/>
    </source>
</evidence>
<organism evidence="2 3">
    <name type="scientific">Saonia flava</name>
    <dbReference type="NCBI Taxonomy" id="523696"/>
    <lineage>
        <taxon>Bacteria</taxon>
        <taxon>Pseudomonadati</taxon>
        <taxon>Bacteroidota</taxon>
        <taxon>Flavobacteriia</taxon>
        <taxon>Flavobacteriales</taxon>
        <taxon>Flavobacteriaceae</taxon>
        <taxon>Saonia</taxon>
    </lineage>
</organism>
<comment type="caution">
    <text evidence="2">The sequence shown here is derived from an EMBL/GenBank/DDBJ whole genome shotgun (WGS) entry which is preliminary data.</text>
</comment>
<keyword evidence="1" id="KW-0732">Signal</keyword>
<sequence>MKNFFLLLCLLVTMYGFSQAGDTSYKKRVLETAEVDLLFSYYGQDGQNAAVTGGEGTEKLTDATSSIVVNLPMNADDVLTVDIGISAYTSASSSNVNPLDGNDNVSPYIESSGASRSDVLTYFKPTYQHTSNDRNSIMGANLYVSTEYDYFSFGFGASFTQLFNERNTEVSISGQVYLDKWNSQYPIELRSGFFDERVTGTGTYDPGFIAFSDETRNSYSFSFSFAQILSKRLQGALFMDLVSQNGLLSTPHQRVYFGDANDFFIDDFQLADDVERLPDSRFKVPIGGRLNYYLNDLFVLRSYYRYYYDDWGVASHTASLEVPVRLNDTFTVYPSYRYYTQTAADYFYAKEDALSTLPFYTSDYDLSEYNAHQYGIGIRYKDIFTKAKILTFGLKTLDLRFSIYDRSDGLNASIITLGTTLVGN</sequence>
<evidence type="ECO:0008006" key="4">
    <source>
        <dbReference type="Google" id="ProtNLM"/>
    </source>
</evidence>
<protein>
    <recommendedName>
        <fullName evidence="4">DUF3570 domain-containing protein</fullName>
    </recommendedName>
</protein>
<evidence type="ECO:0000313" key="2">
    <source>
        <dbReference type="EMBL" id="NJB72528.1"/>
    </source>
</evidence>
<evidence type="ECO:0000313" key="3">
    <source>
        <dbReference type="Proteomes" id="UP000590442"/>
    </source>
</evidence>
<name>A0A846QX44_9FLAO</name>
<dbReference type="AlphaFoldDB" id="A0A846QX44"/>
<feature type="chain" id="PRO_5033060052" description="DUF3570 domain-containing protein" evidence="1">
    <location>
        <begin position="21"/>
        <end position="424"/>
    </location>
</feature>
<accession>A0A846QX44</accession>
<dbReference type="EMBL" id="JAATJJ010000002">
    <property type="protein sequence ID" value="NJB72528.1"/>
    <property type="molecule type" value="Genomic_DNA"/>
</dbReference>
<reference evidence="2 3" key="1">
    <citation type="submission" date="2020-03" db="EMBL/GenBank/DDBJ databases">
        <title>Genomic Encyclopedia of Type Strains, Phase IV (KMG-IV): sequencing the most valuable type-strain genomes for metagenomic binning, comparative biology and taxonomic classification.</title>
        <authorList>
            <person name="Goeker M."/>
        </authorList>
    </citation>
    <scope>NUCLEOTIDE SEQUENCE [LARGE SCALE GENOMIC DNA]</scope>
    <source>
        <strain evidence="2 3">DSM 29762</strain>
    </source>
</reference>
<gene>
    <name evidence="2" type="ORF">GGR42_003019</name>
</gene>
<feature type="signal peptide" evidence="1">
    <location>
        <begin position="1"/>
        <end position="20"/>
    </location>
</feature>